<organism evidence="2 3">
    <name type="scientific">Microbacterium dextranolyticum</name>
    <dbReference type="NCBI Taxonomy" id="36806"/>
    <lineage>
        <taxon>Bacteria</taxon>
        <taxon>Bacillati</taxon>
        <taxon>Actinomycetota</taxon>
        <taxon>Actinomycetes</taxon>
        <taxon>Micrococcales</taxon>
        <taxon>Microbacteriaceae</taxon>
        <taxon>Microbacterium</taxon>
    </lineage>
</organism>
<reference evidence="2" key="2">
    <citation type="submission" date="2023-01" db="EMBL/GenBank/DDBJ databases">
        <authorList>
            <person name="Sun Q."/>
            <person name="Evtushenko L."/>
        </authorList>
    </citation>
    <scope>NUCLEOTIDE SEQUENCE</scope>
    <source>
        <strain evidence="2">VKM Ac-1940</strain>
    </source>
</reference>
<feature type="compositionally biased region" description="Basic and acidic residues" evidence="1">
    <location>
        <begin position="1"/>
        <end position="12"/>
    </location>
</feature>
<dbReference type="Proteomes" id="UP001142291">
    <property type="component" value="Unassembled WGS sequence"/>
</dbReference>
<name>A0A9W6HJQ6_9MICO</name>
<evidence type="ECO:0000256" key="1">
    <source>
        <dbReference type="SAM" id="MobiDB-lite"/>
    </source>
</evidence>
<evidence type="ECO:0000313" key="2">
    <source>
        <dbReference type="EMBL" id="GLJ93940.1"/>
    </source>
</evidence>
<dbReference type="EMBL" id="BSER01000001">
    <property type="protein sequence ID" value="GLJ93940.1"/>
    <property type="molecule type" value="Genomic_DNA"/>
</dbReference>
<protein>
    <submittedName>
        <fullName evidence="2">Uncharacterized protein</fullName>
    </submittedName>
</protein>
<gene>
    <name evidence="2" type="ORF">GCM10017591_00010</name>
</gene>
<dbReference type="AlphaFoldDB" id="A0A9W6HJQ6"/>
<sequence length="53" mass="5324">MSDRPNTEERGASPRGENGMFGAAPKPMAKPAASKPPTQGPQGAAGDSDALSK</sequence>
<reference evidence="2" key="1">
    <citation type="journal article" date="2014" name="Int. J. Syst. Evol. Microbiol.">
        <title>Complete genome sequence of Corynebacterium casei LMG S-19264T (=DSM 44701T), isolated from a smear-ripened cheese.</title>
        <authorList>
            <consortium name="US DOE Joint Genome Institute (JGI-PGF)"/>
            <person name="Walter F."/>
            <person name="Albersmeier A."/>
            <person name="Kalinowski J."/>
            <person name="Ruckert C."/>
        </authorList>
    </citation>
    <scope>NUCLEOTIDE SEQUENCE</scope>
    <source>
        <strain evidence="2">VKM Ac-1940</strain>
    </source>
</reference>
<feature type="region of interest" description="Disordered" evidence="1">
    <location>
        <begin position="1"/>
        <end position="53"/>
    </location>
</feature>
<feature type="compositionally biased region" description="Low complexity" evidence="1">
    <location>
        <begin position="23"/>
        <end position="37"/>
    </location>
</feature>
<accession>A0A9W6HJQ6</accession>
<evidence type="ECO:0000313" key="3">
    <source>
        <dbReference type="Proteomes" id="UP001142291"/>
    </source>
</evidence>
<comment type="caution">
    <text evidence="2">The sequence shown here is derived from an EMBL/GenBank/DDBJ whole genome shotgun (WGS) entry which is preliminary data.</text>
</comment>
<proteinExistence type="predicted"/>
<keyword evidence="3" id="KW-1185">Reference proteome</keyword>